<evidence type="ECO:0000256" key="5">
    <source>
        <dbReference type="ARBA" id="ARBA00022989"/>
    </source>
</evidence>
<dbReference type="PANTHER" id="PTHR33567">
    <property type="entry name" value="CHROMATE ION TRANSPORTER (EUROFUNG)"/>
    <property type="match status" value="1"/>
</dbReference>
<evidence type="ECO:0000256" key="6">
    <source>
        <dbReference type="ARBA" id="ARBA00023136"/>
    </source>
</evidence>
<feature type="transmembrane region" description="Helical" evidence="7">
    <location>
        <begin position="298"/>
        <end position="318"/>
    </location>
</feature>
<evidence type="ECO:0000256" key="7">
    <source>
        <dbReference type="SAM" id="Phobius"/>
    </source>
</evidence>
<evidence type="ECO:0000313" key="9">
    <source>
        <dbReference type="Proteomes" id="UP000016568"/>
    </source>
</evidence>
<dbReference type="RefSeq" id="WP_021688251.1">
    <property type="nucleotide sequence ID" value="NZ_BASZ01000001.1"/>
</dbReference>
<feature type="transmembrane region" description="Helical" evidence="7">
    <location>
        <begin position="272"/>
        <end position="291"/>
    </location>
</feature>
<keyword evidence="3" id="KW-1003">Cell membrane</keyword>
<evidence type="ECO:0000256" key="1">
    <source>
        <dbReference type="ARBA" id="ARBA00004651"/>
    </source>
</evidence>
<organism evidence="8 9">
    <name type="scientific">Caenibius tardaugens NBRC 16725</name>
    <dbReference type="NCBI Taxonomy" id="1219035"/>
    <lineage>
        <taxon>Bacteria</taxon>
        <taxon>Pseudomonadati</taxon>
        <taxon>Pseudomonadota</taxon>
        <taxon>Alphaproteobacteria</taxon>
        <taxon>Sphingomonadales</taxon>
        <taxon>Erythrobacteraceae</taxon>
        <taxon>Caenibius</taxon>
    </lineage>
</organism>
<evidence type="ECO:0000313" key="8">
    <source>
        <dbReference type="EMBL" id="GAD47344.1"/>
    </source>
</evidence>
<feature type="transmembrane region" description="Helical" evidence="7">
    <location>
        <begin position="360"/>
        <end position="378"/>
    </location>
</feature>
<accession>U2ZPR9</accession>
<evidence type="ECO:0000256" key="3">
    <source>
        <dbReference type="ARBA" id="ARBA00022475"/>
    </source>
</evidence>
<name>U2ZPR9_9SPHN</name>
<feature type="transmembrane region" description="Helical" evidence="7">
    <location>
        <begin position="181"/>
        <end position="208"/>
    </location>
</feature>
<feature type="transmembrane region" description="Helical" evidence="7">
    <location>
        <begin position="155"/>
        <end position="175"/>
    </location>
</feature>
<gene>
    <name evidence="8" type="primary">chrA</name>
    <name evidence="8" type="ORF">NT2_01_01120</name>
</gene>
<evidence type="ECO:0000256" key="2">
    <source>
        <dbReference type="ARBA" id="ARBA00005262"/>
    </source>
</evidence>
<dbReference type="Proteomes" id="UP000016568">
    <property type="component" value="Unassembled WGS sequence"/>
</dbReference>
<sequence length="402" mass="42058">MTTDTVSPDVSVMPPAISLLRLFLKFLRFGCLAFGGPVAQIAMIRHALVDEEKWIDSARFNRLLAVMQILPGPEAHELCVHLGMTARGRIGGLLAGLGFMLPGFILMLLIAWGYNTYVLGKDALHGVMLGLQVAVLAVIVRAVQRIGQHALPNMTLLLLALVAMGATLAEVPFWVPLLVTGLVYMAALNAPLACALVVVTSFIAWLVWPGNGVGDGAVHSGIAVPATTLALFIAGLKGGLLTFGGAYTAIPYVRQDTVGRAWLSDATFLDGVALAGILPAPLVIFGTFAGYMAGGLSGALAVTAGMFLPAFVFSMIFYEHLEAVVANATLHRFLDGVAAAVVGTITATLLQLAEATFMQASNLLVPAGLLVLCLFGAWKLKGRLATPAILAFGGIAGAILFR</sequence>
<dbReference type="eggNOG" id="COG2059">
    <property type="taxonomic scope" value="Bacteria"/>
</dbReference>
<dbReference type="PIRSF" id="PIRSF004810">
    <property type="entry name" value="ChrA"/>
    <property type="match status" value="1"/>
</dbReference>
<dbReference type="AlphaFoldDB" id="U2ZPR9"/>
<keyword evidence="4 7" id="KW-0812">Transmembrane</keyword>
<feature type="transmembrane region" description="Helical" evidence="7">
    <location>
        <begin position="124"/>
        <end position="143"/>
    </location>
</feature>
<keyword evidence="6 7" id="KW-0472">Membrane</keyword>
<dbReference type="EMBL" id="BASZ01000001">
    <property type="protein sequence ID" value="GAD47344.1"/>
    <property type="molecule type" value="Genomic_DNA"/>
</dbReference>
<comment type="similarity">
    <text evidence="2">Belongs to the chromate ion transporter (CHR) (TC 2.A.51) family.</text>
</comment>
<protein>
    <submittedName>
        <fullName evidence="8">Putative chromate transport protein</fullName>
    </submittedName>
</protein>
<keyword evidence="9" id="KW-1185">Reference proteome</keyword>
<dbReference type="GO" id="GO:0015109">
    <property type="term" value="F:chromate transmembrane transporter activity"/>
    <property type="evidence" value="ECO:0007669"/>
    <property type="project" value="InterPro"/>
</dbReference>
<dbReference type="PANTHER" id="PTHR33567:SF3">
    <property type="entry name" value="CHROMATE ION TRANSPORTER (EUROFUNG)"/>
    <property type="match status" value="1"/>
</dbReference>
<dbReference type="InterPro" id="IPR003370">
    <property type="entry name" value="Chromate_transpt"/>
</dbReference>
<feature type="transmembrane region" description="Helical" evidence="7">
    <location>
        <begin position="229"/>
        <end position="252"/>
    </location>
</feature>
<keyword evidence="5 7" id="KW-1133">Transmembrane helix</keyword>
<comment type="caution">
    <text evidence="8">The sequence shown here is derived from an EMBL/GenBank/DDBJ whole genome shotgun (WGS) entry which is preliminary data.</text>
</comment>
<proteinExistence type="inferred from homology"/>
<feature type="transmembrane region" description="Helical" evidence="7">
    <location>
        <begin position="90"/>
        <end position="112"/>
    </location>
</feature>
<evidence type="ECO:0000256" key="4">
    <source>
        <dbReference type="ARBA" id="ARBA00022692"/>
    </source>
</evidence>
<dbReference type="GO" id="GO:0005886">
    <property type="term" value="C:plasma membrane"/>
    <property type="evidence" value="ECO:0007669"/>
    <property type="project" value="UniProtKB-SubCell"/>
</dbReference>
<dbReference type="Pfam" id="PF02417">
    <property type="entry name" value="Chromate_transp"/>
    <property type="match status" value="2"/>
</dbReference>
<feature type="transmembrane region" description="Helical" evidence="7">
    <location>
        <begin position="384"/>
        <end position="401"/>
    </location>
</feature>
<feature type="transmembrane region" description="Helical" evidence="7">
    <location>
        <begin position="330"/>
        <end position="353"/>
    </location>
</feature>
<reference evidence="8 9" key="1">
    <citation type="submission" date="2013-09" db="EMBL/GenBank/DDBJ databases">
        <title>Whole genome shotgun sequence of Novosphingobium tardaugens NBRC 16725.</title>
        <authorList>
            <person name="Isaki S."/>
            <person name="Hosoyama A."/>
            <person name="Tsuchikane K."/>
            <person name="Katsumata H."/>
            <person name="Ando Y."/>
            <person name="Yamazaki S."/>
            <person name="Fujita N."/>
        </authorList>
    </citation>
    <scope>NUCLEOTIDE SEQUENCE [LARGE SCALE GENOMIC DNA]</scope>
    <source>
        <strain evidence="8 9">NBRC 16725</strain>
    </source>
</reference>
<dbReference type="InterPro" id="IPR014047">
    <property type="entry name" value="Chr_Tranpt_l_chain"/>
</dbReference>
<dbReference type="NCBIfam" id="TIGR00937">
    <property type="entry name" value="2A51"/>
    <property type="match status" value="1"/>
</dbReference>
<comment type="subcellular location">
    <subcellularLocation>
        <location evidence="1">Cell membrane</location>
        <topology evidence="1">Multi-pass membrane protein</topology>
    </subcellularLocation>
</comment>